<organism evidence="1 2">
    <name type="scientific">Gigaspora margarita</name>
    <dbReference type="NCBI Taxonomy" id="4874"/>
    <lineage>
        <taxon>Eukaryota</taxon>
        <taxon>Fungi</taxon>
        <taxon>Fungi incertae sedis</taxon>
        <taxon>Mucoromycota</taxon>
        <taxon>Glomeromycotina</taxon>
        <taxon>Glomeromycetes</taxon>
        <taxon>Diversisporales</taxon>
        <taxon>Gigasporaceae</taxon>
        <taxon>Gigaspora</taxon>
    </lineage>
</organism>
<gene>
    <name evidence="1" type="ORF">GMARGA_LOCUS22292</name>
</gene>
<comment type="caution">
    <text evidence="1">The sequence shown here is derived from an EMBL/GenBank/DDBJ whole genome shotgun (WGS) entry which is preliminary data.</text>
</comment>
<accession>A0ABN7VTB2</accession>
<protein>
    <submittedName>
        <fullName evidence="1">2879_t:CDS:1</fullName>
    </submittedName>
</protein>
<reference evidence="1 2" key="1">
    <citation type="submission" date="2021-06" db="EMBL/GenBank/DDBJ databases">
        <authorList>
            <person name="Kallberg Y."/>
            <person name="Tangrot J."/>
            <person name="Rosling A."/>
        </authorList>
    </citation>
    <scope>NUCLEOTIDE SEQUENCE [LARGE SCALE GENOMIC DNA]</scope>
    <source>
        <strain evidence="1 2">120-4 pot B 10/14</strain>
    </source>
</reference>
<feature type="non-terminal residue" evidence="1">
    <location>
        <position position="1"/>
    </location>
</feature>
<proteinExistence type="predicted"/>
<dbReference type="EMBL" id="CAJVQB010021408">
    <property type="protein sequence ID" value="CAG8796949.1"/>
    <property type="molecule type" value="Genomic_DNA"/>
</dbReference>
<sequence length="77" mass="9061">TKFSQVLNTQSLLELQAEPEWQSRFPSPVEQSEESAAQLKKFQDWILKNGDAIIYYVNFSECFNFNLSFTFNNRSPY</sequence>
<evidence type="ECO:0000313" key="1">
    <source>
        <dbReference type="EMBL" id="CAG8796949.1"/>
    </source>
</evidence>
<keyword evidence="2" id="KW-1185">Reference proteome</keyword>
<name>A0ABN7VTB2_GIGMA</name>
<dbReference type="Proteomes" id="UP000789901">
    <property type="component" value="Unassembled WGS sequence"/>
</dbReference>
<evidence type="ECO:0000313" key="2">
    <source>
        <dbReference type="Proteomes" id="UP000789901"/>
    </source>
</evidence>